<reference evidence="1" key="2">
    <citation type="submission" date="2022-06" db="UniProtKB">
        <authorList>
            <consortium name="EnsemblMetazoa"/>
        </authorList>
    </citation>
    <scope>IDENTIFICATION</scope>
</reference>
<accession>A0A8R1TUM9</accession>
<sequence length="128" mass="14868">MPLRNSIHILHHRMISRGLSKVETPQGIFVEVSRDTRNYCYKHTPANFEDYEKLLSHIGILGLFHGIVVKPYDKNLLEKENPFLRGNNEKKVFLLPHTSRIRCQSNKAPNILFTALARAAQFIPTFWL</sequence>
<evidence type="ECO:0000313" key="1">
    <source>
        <dbReference type="EnsemblMetazoa" id="OVOC5715.1"/>
    </source>
</evidence>
<evidence type="ECO:0000313" key="2">
    <source>
        <dbReference type="Proteomes" id="UP000024404"/>
    </source>
</evidence>
<protein>
    <submittedName>
        <fullName evidence="1">Uncharacterized protein</fullName>
    </submittedName>
</protein>
<dbReference type="AlphaFoldDB" id="A0A8R1TUM9"/>
<dbReference type="EnsemblMetazoa" id="OVOC5715.1">
    <property type="protein sequence ID" value="OVOC5715.1"/>
    <property type="gene ID" value="WBGene00242524"/>
</dbReference>
<reference evidence="2" key="1">
    <citation type="submission" date="2013-10" db="EMBL/GenBank/DDBJ databases">
        <title>Genome sequencing of Onchocerca volvulus.</title>
        <authorList>
            <person name="Cotton J."/>
            <person name="Tsai J."/>
            <person name="Stanley E."/>
            <person name="Tracey A."/>
            <person name="Holroyd N."/>
            <person name="Lustigman S."/>
            <person name="Berriman M."/>
        </authorList>
    </citation>
    <scope>NUCLEOTIDE SEQUENCE</scope>
</reference>
<dbReference type="Proteomes" id="UP000024404">
    <property type="component" value="Unassembled WGS sequence"/>
</dbReference>
<dbReference type="EMBL" id="CMVM020000161">
    <property type="status" value="NOT_ANNOTATED_CDS"/>
    <property type="molecule type" value="Genomic_DNA"/>
</dbReference>
<keyword evidence="2" id="KW-1185">Reference proteome</keyword>
<organism evidence="1 2">
    <name type="scientific">Onchocerca volvulus</name>
    <dbReference type="NCBI Taxonomy" id="6282"/>
    <lineage>
        <taxon>Eukaryota</taxon>
        <taxon>Metazoa</taxon>
        <taxon>Ecdysozoa</taxon>
        <taxon>Nematoda</taxon>
        <taxon>Chromadorea</taxon>
        <taxon>Rhabditida</taxon>
        <taxon>Spirurina</taxon>
        <taxon>Spiruromorpha</taxon>
        <taxon>Filarioidea</taxon>
        <taxon>Onchocercidae</taxon>
        <taxon>Onchocerca</taxon>
    </lineage>
</organism>
<proteinExistence type="predicted"/>
<name>A0A8R1TUM9_ONCVO</name>